<dbReference type="EC" id="2.3.-.-" evidence="4"/>
<dbReference type="Pfam" id="PF00583">
    <property type="entry name" value="Acetyltransf_1"/>
    <property type="match status" value="1"/>
</dbReference>
<evidence type="ECO:0000256" key="1">
    <source>
        <dbReference type="ARBA" id="ARBA00022679"/>
    </source>
</evidence>
<name>A0ABV6QXD8_9ACTN</name>
<keyword evidence="2 4" id="KW-0012">Acyltransferase</keyword>
<dbReference type="PROSITE" id="PS51186">
    <property type="entry name" value="GNAT"/>
    <property type="match status" value="1"/>
</dbReference>
<accession>A0ABV6QXD8</accession>
<dbReference type="RefSeq" id="WP_380055404.1">
    <property type="nucleotide sequence ID" value="NZ_JBHLTC010000040.1"/>
</dbReference>
<dbReference type="CDD" id="cd04301">
    <property type="entry name" value="NAT_SF"/>
    <property type="match status" value="1"/>
</dbReference>
<dbReference type="PANTHER" id="PTHR43877">
    <property type="entry name" value="AMINOALKYLPHOSPHONATE N-ACETYLTRANSFERASE-RELATED-RELATED"/>
    <property type="match status" value="1"/>
</dbReference>
<evidence type="ECO:0000256" key="2">
    <source>
        <dbReference type="ARBA" id="ARBA00023315"/>
    </source>
</evidence>
<evidence type="ECO:0000313" key="4">
    <source>
        <dbReference type="EMBL" id="MFC0628671.1"/>
    </source>
</evidence>
<dbReference type="EMBL" id="JBHLTC010000040">
    <property type="protein sequence ID" value="MFC0628671.1"/>
    <property type="molecule type" value="Genomic_DNA"/>
</dbReference>
<sequence>MPGQANRLGVMMVGVTDAVRQDVTIRRGLPTDEADLLALDQAAWGPDSGFPSLTEGERDSFFTERSKPEDHLVALYDERIVGYVKLVPRYPFVEGDGVYGVYGLAVSPQARGLGVGSALLTASEGEARRRGGRKICLNVLATNAPARRLYERHGYEVVGHARAEFVINGRLVDDYSLAKFL</sequence>
<dbReference type="InterPro" id="IPR016181">
    <property type="entry name" value="Acyl_CoA_acyltransferase"/>
</dbReference>
<dbReference type="Proteomes" id="UP001589890">
    <property type="component" value="Unassembled WGS sequence"/>
</dbReference>
<keyword evidence="5" id="KW-1185">Reference proteome</keyword>
<keyword evidence="1 4" id="KW-0808">Transferase</keyword>
<organism evidence="4 5">
    <name type="scientific">Kribbella deserti</name>
    <dbReference type="NCBI Taxonomy" id="1926257"/>
    <lineage>
        <taxon>Bacteria</taxon>
        <taxon>Bacillati</taxon>
        <taxon>Actinomycetota</taxon>
        <taxon>Actinomycetes</taxon>
        <taxon>Propionibacteriales</taxon>
        <taxon>Kribbellaceae</taxon>
        <taxon>Kribbella</taxon>
    </lineage>
</organism>
<evidence type="ECO:0000313" key="5">
    <source>
        <dbReference type="Proteomes" id="UP001589890"/>
    </source>
</evidence>
<dbReference type="SUPFAM" id="SSF55729">
    <property type="entry name" value="Acyl-CoA N-acyltransferases (Nat)"/>
    <property type="match status" value="1"/>
</dbReference>
<dbReference type="InterPro" id="IPR050832">
    <property type="entry name" value="Bact_Acetyltransf"/>
</dbReference>
<reference evidence="4 5" key="1">
    <citation type="submission" date="2024-09" db="EMBL/GenBank/DDBJ databases">
        <authorList>
            <person name="Sun Q."/>
            <person name="Mori K."/>
        </authorList>
    </citation>
    <scope>NUCLEOTIDE SEQUENCE [LARGE SCALE GENOMIC DNA]</scope>
    <source>
        <strain evidence="4 5">CGMCC 1.15906</strain>
    </source>
</reference>
<evidence type="ECO:0000259" key="3">
    <source>
        <dbReference type="PROSITE" id="PS51186"/>
    </source>
</evidence>
<dbReference type="PANTHER" id="PTHR43877:SF2">
    <property type="entry name" value="AMINOALKYLPHOSPHONATE N-ACETYLTRANSFERASE-RELATED"/>
    <property type="match status" value="1"/>
</dbReference>
<dbReference type="InterPro" id="IPR000182">
    <property type="entry name" value="GNAT_dom"/>
</dbReference>
<comment type="caution">
    <text evidence="4">The sequence shown here is derived from an EMBL/GenBank/DDBJ whole genome shotgun (WGS) entry which is preliminary data.</text>
</comment>
<feature type="domain" description="N-acetyltransferase" evidence="3">
    <location>
        <begin position="23"/>
        <end position="181"/>
    </location>
</feature>
<protein>
    <submittedName>
        <fullName evidence="4">GNAT family N-acetyltransferase</fullName>
        <ecNumber evidence="4">2.3.-.-</ecNumber>
    </submittedName>
</protein>
<proteinExistence type="predicted"/>
<dbReference type="Gene3D" id="3.40.630.30">
    <property type="match status" value="1"/>
</dbReference>
<dbReference type="GO" id="GO:0016746">
    <property type="term" value="F:acyltransferase activity"/>
    <property type="evidence" value="ECO:0007669"/>
    <property type="project" value="UniProtKB-KW"/>
</dbReference>
<gene>
    <name evidence="4" type="ORF">ACFFGN_31675</name>
</gene>